<sequence length="247" mass="26897">MPNLRIIDYGFSFTGSTHDSTAWEKMRIFQEHETIFEEGDFIWGDSAYPSRTGTDSGGVEAAKNSTSDVREHTRRVEFGGTFQGNEPARQPQDFNLNLNDRTRTRHPPLRVPTSPAASSLIQFPPLSSSVPAVARRLDSRARQRRRLEIVETAVRTTSGLAIRESPAALSTSASAPTHRLGPRIGDAARTDDDDGIGAGYVLLPLLLLASFEPRSHPAPRTRSSVPPTPAPAAKRKTDPAISTSNEG</sequence>
<dbReference type="Pfam" id="PF13359">
    <property type="entry name" value="DDE_Tnp_4"/>
    <property type="match status" value="1"/>
</dbReference>
<evidence type="ECO:0000313" key="6">
    <source>
        <dbReference type="Proteomes" id="UP000027222"/>
    </source>
</evidence>
<keyword evidence="2" id="KW-0479">Metal-binding</keyword>
<dbReference type="EMBL" id="KL142382">
    <property type="protein sequence ID" value="KDR74670.1"/>
    <property type="molecule type" value="Genomic_DNA"/>
</dbReference>
<feature type="region of interest" description="Disordered" evidence="3">
    <location>
        <begin position="167"/>
        <end position="191"/>
    </location>
</feature>
<dbReference type="AlphaFoldDB" id="A0A067SUQ1"/>
<feature type="region of interest" description="Disordered" evidence="3">
    <location>
        <begin position="80"/>
        <end position="122"/>
    </location>
</feature>
<dbReference type="OrthoDB" id="2641813at2759"/>
<evidence type="ECO:0000256" key="1">
    <source>
        <dbReference type="ARBA" id="ARBA00001968"/>
    </source>
</evidence>
<gene>
    <name evidence="5" type="ORF">GALMADRAFT_141026</name>
</gene>
<evidence type="ECO:0000313" key="5">
    <source>
        <dbReference type="EMBL" id="KDR74670.1"/>
    </source>
</evidence>
<protein>
    <recommendedName>
        <fullName evidence="4">DDE Tnp4 domain-containing protein</fullName>
    </recommendedName>
</protein>
<evidence type="ECO:0000259" key="4">
    <source>
        <dbReference type="Pfam" id="PF13359"/>
    </source>
</evidence>
<reference evidence="6" key="1">
    <citation type="journal article" date="2014" name="Proc. Natl. Acad. Sci. U.S.A.">
        <title>Extensive sampling of basidiomycete genomes demonstrates inadequacy of the white-rot/brown-rot paradigm for wood decay fungi.</title>
        <authorList>
            <person name="Riley R."/>
            <person name="Salamov A.A."/>
            <person name="Brown D.W."/>
            <person name="Nagy L.G."/>
            <person name="Floudas D."/>
            <person name="Held B.W."/>
            <person name="Levasseur A."/>
            <person name="Lombard V."/>
            <person name="Morin E."/>
            <person name="Otillar R."/>
            <person name="Lindquist E.A."/>
            <person name="Sun H."/>
            <person name="LaButti K.M."/>
            <person name="Schmutz J."/>
            <person name="Jabbour D."/>
            <person name="Luo H."/>
            <person name="Baker S.E."/>
            <person name="Pisabarro A.G."/>
            <person name="Walton J.D."/>
            <person name="Blanchette R.A."/>
            <person name="Henrissat B."/>
            <person name="Martin F."/>
            <person name="Cullen D."/>
            <person name="Hibbett D.S."/>
            <person name="Grigoriev I.V."/>
        </authorList>
    </citation>
    <scope>NUCLEOTIDE SEQUENCE [LARGE SCALE GENOMIC DNA]</scope>
    <source>
        <strain evidence="6">CBS 339.88</strain>
    </source>
</reference>
<name>A0A067SUQ1_GALM3</name>
<keyword evidence="6" id="KW-1185">Reference proteome</keyword>
<dbReference type="InterPro" id="IPR027806">
    <property type="entry name" value="HARBI1_dom"/>
</dbReference>
<evidence type="ECO:0000256" key="2">
    <source>
        <dbReference type="ARBA" id="ARBA00022723"/>
    </source>
</evidence>
<dbReference type="STRING" id="685588.A0A067SUQ1"/>
<dbReference type="Proteomes" id="UP000027222">
    <property type="component" value="Unassembled WGS sequence"/>
</dbReference>
<feature type="compositionally biased region" description="Low complexity" evidence="3">
    <location>
        <begin position="167"/>
        <end position="177"/>
    </location>
</feature>
<organism evidence="5 6">
    <name type="scientific">Galerina marginata (strain CBS 339.88)</name>
    <dbReference type="NCBI Taxonomy" id="685588"/>
    <lineage>
        <taxon>Eukaryota</taxon>
        <taxon>Fungi</taxon>
        <taxon>Dikarya</taxon>
        <taxon>Basidiomycota</taxon>
        <taxon>Agaricomycotina</taxon>
        <taxon>Agaricomycetes</taxon>
        <taxon>Agaricomycetidae</taxon>
        <taxon>Agaricales</taxon>
        <taxon>Agaricineae</taxon>
        <taxon>Strophariaceae</taxon>
        <taxon>Galerina</taxon>
    </lineage>
</organism>
<accession>A0A067SUQ1</accession>
<proteinExistence type="predicted"/>
<comment type="cofactor">
    <cofactor evidence="1">
        <name>a divalent metal cation</name>
        <dbReference type="ChEBI" id="CHEBI:60240"/>
    </cofactor>
</comment>
<evidence type="ECO:0000256" key="3">
    <source>
        <dbReference type="SAM" id="MobiDB-lite"/>
    </source>
</evidence>
<feature type="domain" description="DDE Tnp4" evidence="4">
    <location>
        <begin position="2"/>
        <end position="52"/>
    </location>
</feature>
<feature type="region of interest" description="Disordered" evidence="3">
    <location>
        <begin position="214"/>
        <end position="247"/>
    </location>
</feature>
<dbReference type="HOGENOM" id="CLU_1124611_0_0_1"/>
<dbReference type="GO" id="GO:0046872">
    <property type="term" value="F:metal ion binding"/>
    <property type="evidence" value="ECO:0007669"/>
    <property type="project" value="UniProtKB-KW"/>
</dbReference>